<feature type="region of interest" description="Disordered" evidence="1">
    <location>
        <begin position="201"/>
        <end position="221"/>
    </location>
</feature>
<feature type="compositionally biased region" description="Basic and acidic residues" evidence="1">
    <location>
        <begin position="550"/>
        <end position="580"/>
    </location>
</feature>
<dbReference type="InterPro" id="IPR057642">
    <property type="entry name" value="TXNDC16_2nd"/>
</dbReference>
<dbReference type="AlphaFoldDB" id="A0A8C4ZJX8"/>
<dbReference type="PANTHER" id="PTHR22699">
    <property type="entry name" value="THIOREDOXIN DOMAIN-CONTAINING PROTEIN 16"/>
    <property type="match status" value="1"/>
</dbReference>
<dbReference type="Pfam" id="PF24509">
    <property type="entry name" value="TXNDC16_2nd"/>
    <property type="match status" value="1"/>
</dbReference>
<dbReference type="Gene3D" id="3.40.30.10">
    <property type="entry name" value="Glutaredoxin"/>
    <property type="match status" value="1"/>
</dbReference>
<feature type="region of interest" description="Disordered" evidence="1">
    <location>
        <begin position="538"/>
        <end position="580"/>
    </location>
</feature>
<dbReference type="OMA" id="CRRTLMG"/>
<evidence type="ECO:0000259" key="2">
    <source>
        <dbReference type="Pfam" id="PF00085"/>
    </source>
</evidence>
<proteinExistence type="predicted"/>
<dbReference type="Proteomes" id="UP000694546">
    <property type="component" value="Chromosome 4"/>
</dbReference>
<reference evidence="5" key="2">
    <citation type="submission" date="2025-09" db="UniProtKB">
        <authorList>
            <consortium name="Ensembl"/>
        </authorList>
    </citation>
    <scope>IDENTIFICATION</scope>
</reference>
<evidence type="ECO:0000259" key="3">
    <source>
        <dbReference type="Pfam" id="PF24509"/>
    </source>
</evidence>
<evidence type="ECO:0000313" key="5">
    <source>
        <dbReference type="Ensembl" id="ENSGMOP00000013722.2"/>
    </source>
</evidence>
<dbReference type="Pfam" id="PF00085">
    <property type="entry name" value="Thioredoxin"/>
    <property type="match status" value="1"/>
</dbReference>
<dbReference type="InterPro" id="IPR036249">
    <property type="entry name" value="Thioredoxin-like_sf"/>
</dbReference>
<dbReference type="PANTHER" id="PTHR22699:SF1">
    <property type="entry name" value="THIOREDOXIN DOMAIN-CONTAINING PROTEIN 16"/>
    <property type="match status" value="1"/>
</dbReference>
<dbReference type="Pfam" id="PF24510">
    <property type="entry name" value="TXNDC16_3rd"/>
    <property type="match status" value="1"/>
</dbReference>
<evidence type="ECO:0000256" key="1">
    <source>
        <dbReference type="SAM" id="MobiDB-lite"/>
    </source>
</evidence>
<feature type="compositionally biased region" description="Acidic residues" evidence="1">
    <location>
        <begin position="207"/>
        <end position="221"/>
    </location>
</feature>
<evidence type="ECO:0000313" key="6">
    <source>
        <dbReference type="Proteomes" id="UP000694546"/>
    </source>
</evidence>
<dbReference type="SUPFAM" id="SSF52833">
    <property type="entry name" value="Thioredoxin-like"/>
    <property type="match status" value="1"/>
</dbReference>
<organism evidence="5 6">
    <name type="scientific">Gadus morhua</name>
    <name type="common">Atlantic cod</name>
    <dbReference type="NCBI Taxonomy" id="8049"/>
    <lineage>
        <taxon>Eukaryota</taxon>
        <taxon>Metazoa</taxon>
        <taxon>Chordata</taxon>
        <taxon>Craniata</taxon>
        <taxon>Vertebrata</taxon>
        <taxon>Euteleostomi</taxon>
        <taxon>Actinopterygii</taxon>
        <taxon>Neopterygii</taxon>
        <taxon>Teleostei</taxon>
        <taxon>Neoteleostei</taxon>
        <taxon>Acanthomorphata</taxon>
        <taxon>Zeiogadaria</taxon>
        <taxon>Gadariae</taxon>
        <taxon>Gadiformes</taxon>
        <taxon>Gadoidei</taxon>
        <taxon>Gadidae</taxon>
        <taxon>Gadus</taxon>
    </lineage>
</organism>
<protein>
    <submittedName>
        <fullName evidence="5">Thioredoxin domain containing 16</fullName>
    </submittedName>
</protein>
<dbReference type="InterPro" id="IPR013766">
    <property type="entry name" value="Thioredoxin_domain"/>
</dbReference>
<dbReference type="Ensembl" id="ENSGMOT00000014083.2">
    <property type="protein sequence ID" value="ENSGMOP00000013722.2"/>
    <property type="gene ID" value="ENSGMOG00000012817.2"/>
</dbReference>
<evidence type="ECO:0000259" key="4">
    <source>
        <dbReference type="Pfam" id="PF24510"/>
    </source>
</evidence>
<feature type="domain" description="TXNDC16 second thioredoxin-like" evidence="3">
    <location>
        <begin position="1"/>
        <end position="124"/>
    </location>
</feature>
<keyword evidence="6" id="KW-1185">Reference proteome</keyword>
<reference evidence="5" key="1">
    <citation type="submission" date="2025-08" db="UniProtKB">
        <authorList>
            <consortium name="Ensembl"/>
        </authorList>
    </citation>
    <scope>IDENTIFICATION</scope>
</reference>
<name>A0A8C4ZJX8_GADMO</name>
<dbReference type="InterPro" id="IPR057645">
    <property type="entry name" value="TXNDC16_3rd"/>
</dbReference>
<sequence length="580" mass="63447">VLFDEVRYAQSVADLQALERAAWGRSDVVLAYVQMLGVVSPEHRSLMETVFVYGAKHQFVLTTGGPLLEHMDPGRTAGVWFLHCRLLPGPAGSGAPDPRCPRTPMRRPLSTLDLHGFLRLMEAPLTEVREDPSSVHPHHTLLQTPQLFLFSRPSTEHPDRAVATTLAWRLRGLALLMLGSGVKYLTLTNLEEVVGLFNAQERAGGHEEEEEEEEEERDADMLDDEVAESVFRSRGVSLDMDAVTLLNSDNFLPAVAEHSLTVALFYLKWDAVSMAVLSKFIEVADRLVADVQMGVVDCGEWTDLCAAQAFPSVLLLRPQETAQRYRGMLGSEALHRFILIATVCVCVYPCGHGELDHLGCGSVLLHVLHVGSITLDVCRRSQPELTVANLPSYLALGRPLLLLFVGSEEEEEDDDEWARRETQAVLREVRAAAGGGGEGGAEGYLPCWIHLGRTPAGVSVLRTYLGSLPPLPALVLSQLPSGELYHYPSHGPIVARSVLHWLEGIRDGTEPPTGTMGDDGWRPAAPLYDFLSVMDHEAPGYARPSSPRVKTGEGEEGGGREGGGGEREAQPSRPPWHSEL</sequence>
<accession>A0A8C4ZJX8</accession>
<feature type="domain" description="TXNDC16 third thioredoxin-like" evidence="4">
    <location>
        <begin position="125"/>
        <end position="178"/>
    </location>
</feature>
<dbReference type="GeneTree" id="ENSGT00390000006080"/>
<dbReference type="CDD" id="cd02961">
    <property type="entry name" value="PDI_a_family"/>
    <property type="match status" value="1"/>
</dbReference>
<feature type="domain" description="Thioredoxin" evidence="2">
    <location>
        <begin position="243"/>
        <end position="338"/>
    </location>
</feature>
<dbReference type="InterPro" id="IPR040090">
    <property type="entry name" value="TXNDC16"/>
</dbReference>